<protein>
    <submittedName>
        <fullName evidence="2">Uncharacterized protein</fullName>
    </submittedName>
</protein>
<dbReference type="HOGENOM" id="CLU_1856575_0_0_1"/>
<proteinExistence type="predicted"/>
<dbReference type="Proteomes" id="UP000054279">
    <property type="component" value="Unassembled WGS sequence"/>
</dbReference>
<keyword evidence="1" id="KW-0472">Membrane</keyword>
<dbReference type="EMBL" id="KN837440">
    <property type="protein sequence ID" value="KIJ25012.1"/>
    <property type="molecule type" value="Genomic_DNA"/>
</dbReference>
<evidence type="ECO:0000313" key="3">
    <source>
        <dbReference type="Proteomes" id="UP000054279"/>
    </source>
</evidence>
<name>A0A0C9U7G6_SPHS4</name>
<keyword evidence="1" id="KW-1133">Transmembrane helix</keyword>
<sequence length="138" mass="15525">MVSENARILGVWTILHVLQGHINWALLLKDFIHKRGKYALASTDGTAATPAKKVKQSCARRLFWWVQMTIACGGGWVFGGSIYIERISAPHIWWLACSFILVLYPLFISLAVMASVLAMSKAVIWVFRLDKYVAIDSE</sequence>
<feature type="non-terminal residue" evidence="2">
    <location>
        <position position="138"/>
    </location>
</feature>
<keyword evidence="1" id="KW-0812">Transmembrane</keyword>
<reference evidence="2 3" key="1">
    <citation type="submission" date="2014-06" db="EMBL/GenBank/DDBJ databases">
        <title>Evolutionary Origins and Diversification of the Mycorrhizal Mutualists.</title>
        <authorList>
            <consortium name="DOE Joint Genome Institute"/>
            <consortium name="Mycorrhizal Genomics Consortium"/>
            <person name="Kohler A."/>
            <person name="Kuo A."/>
            <person name="Nagy L.G."/>
            <person name="Floudas D."/>
            <person name="Copeland A."/>
            <person name="Barry K.W."/>
            <person name="Cichocki N."/>
            <person name="Veneault-Fourrey C."/>
            <person name="LaButti K."/>
            <person name="Lindquist E.A."/>
            <person name="Lipzen A."/>
            <person name="Lundell T."/>
            <person name="Morin E."/>
            <person name="Murat C."/>
            <person name="Riley R."/>
            <person name="Ohm R."/>
            <person name="Sun H."/>
            <person name="Tunlid A."/>
            <person name="Henrissat B."/>
            <person name="Grigoriev I.V."/>
            <person name="Hibbett D.S."/>
            <person name="Martin F."/>
        </authorList>
    </citation>
    <scope>NUCLEOTIDE SEQUENCE [LARGE SCALE GENOMIC DNA]</scope>
    <source>
        <strain evidence="2 3">SS14</strain>
    </source>
</reference>
<feature type="transmembrane region" description="Helical" evidence="1">
    <location>
        <begin position="62"/>
        <end position="79"/>
    </location>
</feature>
<gene>
    <name evidence="2" type="ORF">M422DRAFT_38934</name>
</gene>
<dbReference type="AlphaFoldDB" id="A0A0C9U7G6"/>
<keyword evidence="3" id="KW-1185">Reference proteome</keyword>
<accession>A0A0C9U7G6</accession>
<evidence type="ECO:0000313" key="2">
    <source>
        <dbReference type="EMBL" id="KIJ25012.1"/>
    </source>
</evidence>
<organism evidence="2 3">
    <name type="scientific">Sphaerobolus stellatus (strain SS14)</name>
    <dbReference type="NCBI Taxonomy" id="990650"/>
    <lineage>
        <taxon>Eukaryota</taxon>
        <taxon>Fungi</taxon>
        <taxon>Dikarya</taxon>
        <taxon>Basidiomycota</taxon>
        <taxon>Agaricomycotina</taxon>
        <taxon>Agaricomycetes</taxon>
        <taxon>Phallomycetidae</taxon>
        <taxon>Geastrales</taxon>
        <taxon>Sphaerobolaceae</taxon>
        <taxon>Sphaerobolus</taxon>
    </lineage>
</organism>
<evidence type="ECO:0000256" key="1">
    <source>
        <dbReference type="SAM" id="Phobius"/>
    </source>
</evidence>
<feature type="transmembrane region" description="Helical" evidence="1">
    <location>
        <begin position="91"/>
        <end position="118"/>
    </location>
</feature>